<dbReference type="Gene3D" id="2.60.120.200">
    <property type="match status" value="1"/>
</dbReference>
<dbReference type="GO" id="GO:0016829">
    <property type="term" value="F:lyase activity"/>
    <property type="evidence" value="ECO:0007669"/>
    <property type="project" value="UniProtKB-KW"/>
</dbReference>
<sequence length="353" mass="38011">MSISPNLLAARAPPTQSSLFPLSRGISSWTTFPGISGSLPLNNATLRPVNVASGFPIIFTNAPDGKLALKMHYPKGSYKPSAEIPGGISFYSHGPSSFDFTRAKETTFGYSIYFPSGFEWVKGGKLPGLFGGDSKEVAYGCSGGRKDIHCWSARLMWRTNGQGEIYAYLPPYDIPGFEANKPLCSAPKNTCDSTYGISIGRGNFVFATGGWTTVAERVRLNDAGKANGEFELYVDGRSVIQAKNIIIRPDNVGKTQGIFFQSFFGGSTSDWATPKDQDVYISDFSVAIIEALAGSTQARSLVEGVDNGIDEHDSIHQRRAVTSASGKLSPGWAKQFASIMILLQVAILSFTIP</sequence>
<accession>A0A5C3KQP7</accession>
<keyword evidence="3" id="KW-1185">Reference proteome</keyword>
<dbReference type="Proteomes" id="UP000307440">
    <property type="component" value="Unassembled WGS sequence"/>
</dbReference>
<dbReference type="PANTHER" id="PTHR40124">
    <property type="match status" value="1"/>
</dbReference>
<evidence type="ECO:0000313" key="3">
    <source>
        <dbReference type="Proteomes" id="UP000307440"/>
    </source>
</evidence>
<dbReference type="Pfam" id="PF21294">
    <property type="entry name" value="Polysacc_lyase_14"/>
    <property type="match status" value="1"/>
</dbReference>
<dbReference type="PANTHER" id="PTHR40124:SF1">
    <property type="entry name" value="DISAGGREGATASE RELATED REPEAT PROTEIN"/>
    <property type="match status" value="1"/>
</dbReference>
<organism evidence="2 3">
    <name type="scientific">Coprinopsis marcescibilis</name>
    <name type="common">Agaric fungus</name>
    <name type="synonym">Psathyrella marcescibilis</name>
    <dbReference type="NCBI Taxonomy" id="230819"/>
    <lineage>
        <taxon>Eukaryota</taxon>
        <taxon>Fungi</taxon>
        <taxon>Dikarya</taxon>
        <taxon>Basidiomycota</taxon>
        <taxon>Agaricomycotina</taxon>
        <taxon>Agaricomycetes</taxon>
        <taxon>Agaricomycetidae</taxon>
        <taxon>Agaricales</taxon>
        <taxon>Agaricineae</taxon>
        <taxon>Psathyrellaceae</taxon>
        <taxon>Coprinopsis</taxon>
    </lineage>
</organism>
<dbReference type="AlphaFoldDB" id="A0A5C3KQP7"/>
<feature type="domain" description="Polysaccharide lyase 14" evidence="1">
    <location>
        <begin position="64"/>
        <end position="284"/>
    </location>
</feature>
<dbReference type="InterPro" id="IPR048958">
    <property type="entry name" value="Polysacc_lyase_14"/>
</dbReference>
<protein>
    <submittedName>
        <fullName evidence="2">Alginate lyase</fullName>
    </submittedName>
</protein>
<evidence type="ECO:0000313" key="2">
    <source>
        <dbReference type="EMBL" id="TFK22696.1"/>
    </source>
</evidence>
<keyword evidence="2" id="KW-0456">Lyase</keyword>
<dbReference type="OrthoDB" id="3337916at2759"/>
<reference evidence="2 3" key="1">
    <citation type="journal article" date="2019" name="Nat. Ecol. Evol.">
        <title>Megaphylogeny resolves global patterns of mushroom evolution.</title>
        <authorList>
            <person name="Varga T."/>
            <person name="Krizsan K."/>
            <person name="Foldi C."/>
            <person name="Dima B."/>
            <person name="Sanchez-Garcia M."/>
            <person name="Sanchez-Ramirez S."/>
            <person name="Szollosi G.J."/>
            <person name="Szarkandi J.G."/>
            <person name="Papp V."/>
            <person name="Albert L."/>
            <person name="Andreopoulos W."/>
            <person name="Angelini C."/>
            <person name="Antonin V."/>
            <person name="Barry K.W."/>
            <person name="Bougher N.L."/>
            <person name="Buchanan P."/>
            <person name="Buyck B."/>
            <person name="Bense V."/>
            <person name="Catcheside P."/>
            <person name="Chovatia M."/>
            <person name="Cooper J."/>
            <person name="Damon W."/>
            <person name="Desjardin D."/>
            <person name="Finy P."/>
            <person name="Geml J."/>
            <person name="Haridas S."/>
            <person name="Hughes K."/>
            <person name="Justo A."/>
            <person name="Karasinski D."/>
            <person name="Kautmanova I."/>
            <person name="Kiss B."/>
            <person name="Kocsube S."/>
            <person name="Kotiranta H."/>
            <person name="LaButti K.M."/>
            <person name="Lechner B.E."/>
            <person name="Liimatainen K."/>
            <person name="Lipzen A."/>
            <person name="Lukacs Z."/>
            <person name="Mihaltcheva S."/>
            <person name="Morgado L.N."/>
            <person name="Niskanen T."/>
            <person name="Noordeloos M.E."/>
            <person name="Ohm R.A."/>
            <person name="Ortiz-Santana B."/>
            <person name="Ovrebo C."/>
            <person name="Racz N."/>
            <person name="Riley R."/>
            <person name="Savchenko A."/>
            <person name="Shiryaev A."/>
            <person name="Soop K."/>
            <person name="Spirin V."/>
            <person name="Szebenyi C."/>
            <person name="Tomsovsky M."/>
            <person name="Tulloss R.E."/>
            <person name="Uehling J."/>
            <person name="Grigoriev I.V."/>
            <person name="Vagvolgyi C."/>
            <person name="Papp T."/>
            <person name="Martin F.M."/>
            <person name="Miettinen O."/>
            <person name="Hibbett D.S."/>
            <person name="Nagy L.G."/>
        </authorList>
    </citation>
    <scope>NUCLEOTIDE SEQUENCE [LARGE SCALE GENOMIC DNA]</scope>
    <source>
        <strain evidence="2 3">CBS 121175</strain>
    </source>
</reference>
<dbReference type="EMBL" id="ML210234">
    <property type="protein sequence ID" value="TFK22696.1"/>
    <property type="molecule type" value="Genomic_DNA"/>
</dbReference>
<evidence type="ECO:0000259" key="1">
    <source>
        <dbReference type="Pfam" id="PF21294"/>
    </source>
</evidence>
<proteinExistence type="predicted"/>
<name>A0A5C3KQP7_COPMA</name>
<gene>
    <name evidence="2" type="ORF">FA15DRAFT_671229</name>
</gene>